<keyword evidence="3" id="KW-1185">Reference proteome</keyword>
<organism evidence="2 3">
    <name type="scientific">Brassica rapa subsp. trilocularis</name>
    <dbReference type="NCBI Taxonomy" id="1813537"/>
    <lineage>
        <taxon>Eukaryota</taxon>
        <taxon>Viridiplantae</taxon>
        <taxon>Streptophyta</taxon>
        <taxon>Embryophyta</taxon>
        <taxon>Tracheophyta</taxon>
        <taxon>Spermatophyta</taxon>
        <taxon>Magnoliopsida</taxon>
        <taxon>eudicotyledons</taxon>
        <taxon>Gunneridae</taxon>
        <taxon>Pentapetalae</taxon>
        <taxon>rosids</taxon>
        <taxon>malvids</taxon>
        <taxon>Brassicales</taxon>
        <taxon>Brassicaceae</taxon>
        <taxon>Brassiceae</taxon>
        <taxon>Brassica</taxon>
    </lineage>
</organism>
<gene>
    <name evidence="2" type="primary">A08g502260.1_BraROA</name>
    <name evidence="2" type="ORF">IGI04_029925</name>
</gene>
<comment type="caution">
    <text evidence="2">The sequence shown here is derived from an EMBL/GenBank/DDBJ whole genome shotgun (WGS) entry which is preliminary data.</text>
</comment>
<protein>
    <submittedName>
        <fullName evidence="2">Uncharacterized protein</fullName>
    </submittedName>
</protein>
<feature type="compositionally biased region" description="Basic and acidic residues" evidence="1">
    <location>
        <begin position="9"/>
        <end position="18"/>
    </location>
</feature>
<evidence type="ECO:0000313" key="2">
    <source>
        <dbReference type="EMBL" id="KAG5388384.1"/>
    </source>
</evidence>
<name>A0ABQ7LP76_BRACM</name>
<dbReference type="Proteomes" id="UP000823674">
    <property type="component" value="Chromosome A08"/>
</dbReference>
<dbReference type="EMBL" id="JADBGQ010000007">
    <property type="protein sequence ID" value="KAG5388384.1"/>
    <property type="molecule type" value="Genomic_DNA"/>
</dbReference>
<sequence length="78" mass="8648">MTLLPMSPRIERDPRENEVAAAASRLTKPTKKKGSKSDGASLLLLRKTKISIGARLFCPRAAELEDKKKVSEQQLSQQ</sequence>
<evidence type="ECO:0000313" key="3">
    <source>
        <dbReference type="Proteomes" id="UP000823674"/>
    </source>
</evidence>
<evidence type="ECO:0000256" key="1">
    <source>
        <dbReference type="SAM" id="MobiDB-lite"/>
    </source>
</evidence>
<feature type="region of interest" description="Disordered" evidence="1">
    <location>
        <begin position="1"/>
        <end position="39"/>
    </location>
</feature>
<proteinExistence type="predicted"/>
<accession>A0ABQ7LP76</accession>
<reference evidence="2 3" key="1">
    <citation type="submission" date="2021-03" db="EMBL/GenBank/DDBJ databases">
        <authorList>
            <person name="King G.J."/>
            <person name="Bancroft I."/>
            <person name="Baten A."/>
            <person name="Bloomfield J."/>
            <person name="Borpatragohain P."/>
            <person name="He Z."/>
            <person name="Irish N."/>
            <person name="Irwin J."/>
            <person name="Liu K."/>
            <person name="Mauleon R.P."/>
            <person name="Moore J."/>
            <person name="Morris R."/>
            <person name="Ostergaard L."/>
            <person name="Wang B."/>
            <person name="Wells R."/>
        </authorList>
    </citation>
    <scope>NUCLEOTIDE SEQUENCE [LARGE SCALE GENOMIC DNA]</scope>
    <source>
        <strain evidence="2">R-o-18</strain>
        <tissue evidence="2">Leaf</tissue>
    </source>
</reference>